<accession>A0A382D1A3</accession>
<feature type="non-terminal residue" evidence="1">
    <location>
        <position position="30"/>
    </location>
</feature>
<proteinExistence type="predicted"/>
<sequence>MTITGVAAAVIAVGMSFAVQPVEGQAGFQA</sequence>
<evidence type="ECO:0000313" key="1">
    <source>
        <dbReference type="EMBL" id="SVB31353.1"/>
    </source>
</evidence>
<dbReference type="EMBL" id="UINC01036812">
    <property type="protein sequence ID" value="SVB31353.1"/>
    <property type="molecule type" value="Genomic_DNA"/>
</dbReference>
<reference evidence="1" key="1">
    <citation type="submission" date="2018-05" db="EMBL/GenBank/DDBJ databases">
        <authorList>
            <person name="Lanie J.A."/>
            <person name="Ng W.-L."/>
            <person name="Kazmierczak K.M."/>
            <person name="Andrzejewski T.M."/>
            <person name="Davidsen T.M."/>
            <person name="Wayne K.J."/>
            <person name="Tettelin H."/>
            <person name="Glass J.I."/>
            <person name="Rusch D."/>
            <person name="Podicherti R."/>
            <person name="Tsui H.-C.T."/>
            <person name="Winkler M.E."/>
        </authorList>
    </citation>
    <scope>NUCLEOTIDE SEQUENCE</scope>
</reference>
<dbReference type="AlphaFoldDB" id="A0A382D1A3"/>
<organism evidence="1">
    <name type="scientific">marine metagenome</name>
    <dbReference type="NCBI Taxonomy" id="408172"/>
    <lineage>
        <taxon>unclassified sequences</taxon>
        <taxon>metagenomes</taxon>
        <taxon>ecological metagenomes</taxon>
    </lineage>
</organism>
<name>A0A382D1A3_9ZZZZ</name>
<gene>
    <name evidence="1" type="ORF">METZ01_LOCUS184207</name>
</gene>
<protein>
    <submittedName>
        <fullName evidence="1">Uncharacterized protein</fullName>
    </submittedName>
</protein>